<comment type="caution">
    <text evidence="2">The sequence shown here is derived from an EMBL/GenBank/DDBJ whole genome shotgun (WGS) entry which is preliminary data.</text>
</comment>
<dbReference type="EMBL" id="RWIT01000015">
    <property type="protein sequence ID" value="RSK45194.1"/>
    <property type="molecule type" value="Genomic_DNA"/>
</dbReference>
<feature type="compositionally biased region" description="Basic and acidic residues" evidence="1">
    <location>
        <begin position="166"/>
        <end position="191"/>
    </location>
</feature>
<dbReference type="AlphaFoldDB" id="A0A428KFS1"/>
<evidence type="ECO:0000256" key="1">
    <source>
        <dbReference type="SAM" id="MobiDB-lite"/>
    </source>
</evidence>
<dbReference type="OrthoDB" id="881602at2"/>
<reference evidence="2 3" key="1">
    <citation type="submission" date="2018-12" db="EMBL/GenBank/DDBJ databases">
        <authorList>
            <person name="Feng G."/>
            <person name="Zhu H."/>
        </authorList>
    </citation>
    <scope>NUCLEOTIDE SEQUENCE [LARGE SCALE GENOMIC DNA]</scope>
    <source>
        <strain evidence="2 3">KCTC 12533</strain>
    </source>
</reference>
<sequence>MKTLDFPVKPHVRKYLNTHLGHEAYVLSNTGRFGRMLYHLLRRQVKGKLHHAGSREDCTQVLSLDMRNFPVHQYGLKEITDYTIFQFNDFVDEELREELYVWIRRHVNRHTTIKEVIVDFMAAYDLREEDIQYETLRKAVQRNCNLPELKKRRPKSVGKMSQKTGEMSRKTAELSHKTDGLSREAQHRAVRQELTARPSDLVHLIRQQQYDPQQYDATLR</sequence>
<proteinExistence type="predicted"/>
<keyword evidence="3" id="KW-1185">Reference proteome</keyword>
<feature type="region of interest" description="Disordered" evidence="1">
    <location>
        <begin position="148"/>
        <end position="193"/>
    </location>
</feature>
<dbReference type="RefSeq" id="WP_125423797.1">
    <property type="nucleotide sequence ID" value="NZ_RWIT01000015.1"/>
</dbReference>
<name>A0A428KFS1_9BACT</name>
<evidence type="ECO:0000313" key="3">
    <source>
        <dbReference type="Proteomes" id="UP000273500"/>
    </source>
</evidence>
<dbReference type="Proteomes" id="UP000273500">
    <property type="component" value="Unassembled WGS sequence"/>
</dbReference>
<organism evidence="2 3">
    <name type="scientific">Hymenobacter rigui</name>
    <dbReference type="NCBI Taxonomy" id="334424"/>
    <lineage>
        <taxon>Bacteria</taxon>
        <taxon>Pseudomonadati</taxon>
        <taxon>Bacteroidota</taxon>
        <taxon>Cytophagia</taxon>
        <taxon>Cytophagales</taxon>
        <taxon>Hymenobacteraceae</taxon>
        <taxon>Hymenobacter</taxon>
    </lineage>
</organism>
<accession>A0A428KFS1</accession>
<evidence type="ECO:0000313" key="2">
    <source>
        <dbReference type="EMBL" id="RSK45194.1"/>
    </source>
</evidence>
<protein>
    <submittedName>
        <fullName evidence="2">Uncharacterized protein</fullName>
    </submittedName>
</protein>
<gene>
    <name evidence="2" type="ORF">EI291_18965</name>
</gene>